<protein>
    <submittedName>
        <fullName evidence="3">Uncharacterized protein</fullName>
    </submittedName>
</protein>
<dbReference type="AlphaFoldDB" id="E9AXG3"/>
<dbReference type="RefSeq" id="XP_003876139.1">
    <property type="nucleotide sequence ID" value="XM_003876090.1"/>
</dbReference>
<dbReference type="VEuPathDB" id="TriTrypDB:LmxM.25.0850"/>
<feature type="compositionally biased region" description="Low complexity" evidence="2">
    <location>
        <begin position="671"/>
        <end position="694"/>
    </location>
</feature>
<feature type="compositionally biased region" description="Low complexity" evidence="2">
    <location>
        <begin position="70"/>
        <end position="85"/>
    </location>
</feature>
<reference evidence="3 4" key="1">
    <citation type="journal article" date="2011" name="Genome Res.">
        <title>Chromosome and gene copy number variation allow major structural change between species and strains of Leishmania.</title>
        <authorList>
            <person name="Rogers M.B."/>
            <person name="Hilley J.D."/>
            <person name="Dickens N.J."/>
            <person name="Wilkes J."/>
            <person name="Bates P.A."/>
            <person name="Depledge D.P."/>
            <person name="Harris D."/>
            <person name="Her Y."/>
            <person name="Herzyk P."/>
            <person name="Imamura H."/>
            <person name="Otto T.D."/>
            <person name="Sanders M."/>
            <person name="Seeger K."/>
            <person name="Dujardin J.C."/>
            <person name="Berriman M."/>
            <person name="Smith D.F."/>
            <person name="Hertz-Fowler C."/>
            <person name="Mottram J.C."/>
        </authorList>
    </citation>
    <scope>NUCLEOTIDE SEQUENCE [LARGE SCALE GENOMIC DNA]</scope>
    <source>
        <strain evidence="3 4">MHOM/GT/2001/U1103</strain>
    </source>
</reference>
<gene>
    <name evidence="3" type="ORF">LMXM_25_0850</name>
</gene>
<feature type="region of interest" description="Disordered" evidence="2">
    <location>
        <begin position="67"/>
        <end position="89"/>
    </location>
</feature>
<feature type="compositionally biased region" description="Low complexity" evidence="2">
    <location>
        <begin position="704"/>
        <end position="716"/>
    </location>
</feature>
<feature type="region of interest" description="Disordered" evidence="2">
    <location>
        <begin position="871"/>
        <end position="943"/>
    </location>
</feature>
<feature type="compositionally biased region" description="Low complexity" evidence="2">
    <location>
        <begin position="506"/>
        <end position="519"/>
    </location>
</feature>
<dbReference type="PhylomeDB" id="E9AXG3"/>
<evidence type="ECO:0000313" key="4">
    <source>
        <dbReference type="Proteomes" id="UP000007259"/>
    </source>
</evidence>
<organism evidence="3 4">
    <name type="scientific">Leishmania mexicana (strain MHOM/GT/2001/U1103)</name>
    <dbReference type="NCBI Taxonomy" id="929439"/>
    <lineage>
        <taxon>Eukaryota</taxon>
        <taxon>Discoba</taxon>
        <taxon>Euglenozoa</taxon>
        <taxon>Kinetoplastea</taxon>
        <taxon>Metakinetoplastina</taxon>
        <taxon>Trypanosomatida</taxon>
        <taxon>Trypanosomatidae</taxon>
        <taxon>Leishmaniinae</taxon>
        <taxon>Leishmania</taxon>
    </lineage>
</organism>
<name>E9AXG3_LEIMU</name>
<feature type="coiled-coil region" evidence="1">
    <location>
        <begin position="1032"/>
        <end position="1077"/>
    </location>
</feature>
<proteinExistence type="predicted"/>
<feature type="compositionally biased region" description="Low complexity" evidence="2">
    <location>
        <begin position="567"/>
        <end position="576"/>
    </location>
</feature>
<feature type="compositionally biased region" description="Basic and acidic residues" evidence="2">
    <location>
        <begin position="412"/>
        <end position="423"/>
    </location>
</feature>
<evidence type="ECO:0000256" key="2">
    <source>
        <dbReference type="SAM" id="MobiDB-lite"/>
    </source>
</evidence>
<dbReference type="KEGG" id="lmi:LMXM_25_0850"/>
<accession>E9AXG3</accession>
<feature type="region of interest" description="Disordered" evidence="2">
    <location>
        <begin position="411"/>
        <end position="450"/>
    </location>
</feature>
<feature type="compositionally biased region" description="Basic and acidic residues" evidence="2">
    <location>
        <begin position="660"/>
        <end position="670"/>
    </location>
</feature>
<dbReference type="OrthoDB" id="267727at2759"/>
<dbReference type="GeneID" id="13449181"/>
<keyword evidence="4" id="KW-1185">Reference proteome</keyword>
<dbReference type="EMBL" id="FR799578">
    <property type="protein sequence ID" value="CBZ27654.1"/>
    <property type="molecule type" value="Genomic_DNA"/>
</dbReference>
<evidence type="ECO:0000256" key="1">
    <source>
        <dbReference type="SAM" id="Coils"/>
    </source>
</evidence>
<feature type="region of interest" description="Disordered" evidence="2">
    <location>
        <begin position="470"/>
        <end position="611"/>
    </location>
</feature>
<evidence type="ECO:0000313" key="3">
    <source>
        <dbReference type="EMBL" id="CBZ27654.1"/>
    </source>
</evidence>
<sequence>MGCHASRTLCKNADDTAAATGAATQLSTYAGAPLDAVVAYERAALRLSHDPSRLRRSAEVTTEIALVRNTASPTGGSGSATASQPPRSPLLGVCIDVQKALRRQHEQKQHHHHTDEGKEVVAVDTAYQDGVPVLLQELAWEWFSGAAGERQGRATNAGRPPVLSAEQMEAWKTRTAQLLHAYVSSRRYKKALRRARKAAATGARVRHPAVASAVGRDGEVRSGSEHGAPEPRVFRTLFKSYAELGRTLTRSRSAAAGSAANFKNAVTPSMWCAVLCWLVRALPEPLIPSLCSRRLEPFAGAPPSRSVAATAPTSATHATYTAVRRVVSESFISTNVVAYTTFCYVLDLVHAHRTELTGDEVEAVARAIVREPSLAQTTREVAHACDPEARMFWPPRTSVAASSLAASAAMARAKEAGGDDRHSGNSMQDRSGSKRVAAAGGGETGTHSRLAAEKPAVCAAVEVVVKAPTPSTTPVAAGGGMRRPPTSSSSASDSEKDDSESERHPPAVATRAIPAAAQPTEDMHRASPVPRQGLSKTVAAAVSHSQPDRRERHMASSEAPFLKVTPSAGESSSSAASEHRRHVAQRSAKQPMSLSEDEDVQRPSVPASRRDLTAISMSRLNSALYPSALEDPAAVEAEAEDLRCALQRFSESSLSAEASIRNDDDGDGIHSRSPSGESGSSQSTSTDKVSASFAPVPPRPPRLSSPHHITPTSTSSQRDERHLFRKCGGAATPTPAAALLPPPLAQRSVPPLPATAFRAQAEQPLLTALMVAKQRFLAALKMTPGRETTAALSPPQTAQGVGRTAARDKDCSDSFADRRLEHVMACARQMGWSSPESLIKSLKAAQWHSHAKTPAITDPEAAALPSPHVSALKPDVLSSSSDRHALPRLPQPRAEAPHQARKGAAVSRATLAGGGVSARDGPVSQPHHTPHQRADACHASPSSRTVSANSAMRVEATRVLCSGGAAHVGLPSGSLLSPPATESSRMAGTGHAHLPAPLHGHDGLVSSGLTEPLAIPSMPTSATAGATAVQPLIELEQELTKLRHLVRTLESKQFAQAHQASTQASELQAQYAELRYQQLEQAKQLRLARGRLISVGSELEGLRDVKTHLQVQLTTSQHETARLRDALLVGETGARGVR</sequence>
<feature type="region of interest" description="Disordered" evidence="2">
    <location>
        <begin position="653"/>
        <end position="721"/>
    </location>
</feature>
<keyword evidence="1" id="KW-0175">Coiled coil</keyword>
<feature type="compositionally biased region" description="Basic and acidic residues" evidence="2">
    <location>
        <begin position="546"/>
        <end position="555"/>
    </location>
</feature>
<dbReference type="Proteomes" id="UP000007259">
    <property type="component" value="Chromosome 25"/>
</dbReference>
<dbReference type="OMA" id="QELAWEW"/>